<sequence length="73" mass="8135">MCRCQPPRDAVNVHGAEDSSCHSDADSFHDSDEEADNVSYDEEEGSHDEEGSYDDEDKDPFYAAPDHSVLPFL</sequence>
<protein>
    <submittedName>
        <fullName evidence="2">Uncharacterized protein</fullName>
    </submittedName>
</protein>
<proteinExistence type="predicted"/>
<feature type="compositionally biased region" description="Basic and acidic residues" evidence="1">
    <location>
        <begin position="15"/>
        <end position="30"/>
    </location>
</feature>
<feature type="region of interest" description="Disordered" evidence="1">
    <location>
        <begin position="1"/>
        <end position="73"/>
    </location>
</feature>
<organism evidence="2 3">
    <name type="scientific">Rhizopogon vinicolor AM-OR11-026</name>
    <dbReference type="NCBI Taxonomy" id="1314800"/>
    <lineage>
        <taxon>Eukaryota</taxon>
        <taxon>Fungi</taxon>
        <taxon>Dikarya</taxon>
        <taxon>Basidiomycota</taxon>
        <taxon>Agaricomycotina</taxon>
        <taxon>Agaricomycetes</taxon>
        <taxon>Agaricomycetidae</taxon>
        <taxon>Boletales</taxon>
        <taxon>Suillineae</taxon>
        <taxon>Rhizopogonaceae</taxon>
        <taxon>Rhizopogon</taxon>
    </lineage>
</organism>
<reference evidence="2 3" key="1">
    <citation type="submission" date="2016-06" db="EMBL/GenBank/DDBJ databases">
        <title>Comparative genomics of the ectomycorrhizal sister species Rhizopogon vinicolor and Rhizopogon vesiculosus (Basidiomycota: Boletales) reveals a divergence of the mating type B locus.</title>
        <authorList>
            <consortium name="DOE Joint Genome Institute"/>
            <person name="Mujic A.B."/>
            <person name="Kuo A."/>
            <person name="Tritt A."/>
            <person name="Lipzen A."/>
            <person name="Chen C."/>
            <person name="Johnson J."/>
            <person name="Sharma A."/>
            <person name="Barry K."/>
            <person name="Grigoriev I.V."/>
            <person name="Spatafora J.W."/>
        </authorList>
    </citation>
    <scope>NUCLEOTIDE SEQUENCE [LARGE SCALE GENOMIC DNA]</scope>
    <source>
        <strain evidence="2 3">AM-OR11-026</strain>
    </source>
</reference>
<dbReference type="AlphaFoldDB" id="A0A1B7MRE9"/>
<dbReference type="InParanoid" id="A0A1B7MRE9"/>
<evidence type="ECO:0000313" key="3">
    <source>
        <dbReference type="Proteomes" id="UP000092154"/>
    </source>
</evidence>
<keyword evidence="3" id="KW-1185">Reference proteome</keyword>
<name>A0A1B7MRE9_9AGAM</name>
<accession>A0A1B7MRE9</accession>
<evidence type="ECO:0000256" key="1">
    <source>
        <dbReference type="SAM" id="MobiDB-lite"/>
    </source>
</evidence>
<gene>
    <name evidence="2" type="ORF">K503DRAFT_773757</name>
</gene>
<dbReference type="EMBL" id="KV448526">
    <property type="protein sequence ID" value="OAX35157.1"/>
    <property type="molecule type" value="Genomic_DNA"/>
</dbReference>
<evidence type="ECO:0000313" key="2">
    <source>
        <dbReference type="EMBL" id="OAX35157.1"/>
    </source>
</evidence>
<dbReference type="Proteomes" id="UP000092154">
    <property type="component" value="Unassembled WGS sequence"/>
</dbReference>
<feature type="compositionally biased region" description="Acidic residues" evidence="1">
    <location>
        <begin position="31"/>
        <end position="58"/>
    </location>
</feature>